<protein>
    <recommendedName>
        <fullName evidence="3">Replication protein</fullName>
    </recommendedName>
</protein>
<sequence>VMARVVGTDCCETPSSPPSVHTEETSLQLPNHLSYGEELRLKYPSEWDATRDAYALRDLDDGGTRVDRLEECRTYAWFAIHETTGSIRVLSSACHLRWCPLCAEARAAYLATAVRAWYKHARAPKLLTLTLRHSDTPLQSQIDLLYQSFVKLRRSKYIASKVRGGIWFFQIKWSKKSDGWHPHLHALLDADFIPQAQIKARWAKLTKGSDIVDIRACWSPDSAANHVARYATRPGTLNS</sequence>
<accession>X1TMF0</accession>
<evidence type="ECO:0008006" key="3">
    <source>
        <dbReference type="Google" id="ProtNLM"/>
    </source>
</evidence>
<dbReference type="GO" id="GO:0003677">
    <property type="term" value="F:DNA binding"/>
    <property type="evidence" value="ECO:0007669"/>
    <property type="project" value="InterPro"/>
</dbReference>
<dbReference type="InterPro" id="IPR000989">
    <property type="entry name" value="Rep"/>
</dbReference>
<evidence type="ECO:0000256" key="1">
    <source>
        <dbReference type="ARBA" id="ARBA00022705"/>
    </source>
</evidence>
<evidence type="ECO:0000313" key="2">
    <source>
        <dbReference type="EMBL" id="GAJ06493.1"/>
    </source>
</evidence>
<reference evidence="2" key="1">
    <citation type="journal article" date="2014" name="Front. Microbiol.">
        <title>High frequency of phylogenetically diverse reductive dehalogenase-homologous genes in deep subseafloor sedimentary metagenomes.</title>
        <authorList>
            <person name="Kawai M."/>
            <person name="Futagami T."/>
            <person name="Toyoda A."/>
            <person name="Takaki Y."/>
            <person name="Nishi S."/>
            <person name="Hori S."/>
            <person name="Arai W."/>
            <person name="Tsubouchi T."/>
            <person name="Morono Y."/>
            <person name="Uchiyama I."/>
            <person name="Ito T."/>
            <person name="Fujiyama A."/>
            <person name="Inagaki F."/>
            <person name="Takami H."/>
        </authorList>
    </citation>
    <scope>NUCLEOTIDE SEQUENCE</scope>
    <source>
        <strain evidence="2">Expedition CK06-06</strain>
    </source>
</reference>
<feature type="non-terminal residue" evidence="2">
    <location>
        <position position="1"/>
    </location>
</feature>
<dbReference type="EMBL" id="BARW01033132">
    <property type="protein sequence ID" value="GAJ06493.1"/>
    <property type="molecule type" value="Genomic_DNA"/>
</dbReference>
<dbReference type="AlphaFoldDB" id="X1TMF0"/>
<keyword evidence="1" id="KW-0235">DNA replication</keyword>
<feature type="non-terminal residue" evidence="2">
    <location>
        <position position="239"/>
    </location>
</feature>
<gene>
    <name evidence="2" type="ORF">S12H4_52256</name>
</gene>
<proteinExistence type="predicted"/>
<dbReference type="GO" id="GO:0006260">
    <property type="term" value="P:DNA replication"/>
    <property type="evidence" value="ECO:0007669"/>
    <property type="project" value="UniProtKB-KW"/>
</dbReference>
<name>X1TMF0_9ZZZZ</name>
<comment type="caution">
    <text evidence="2">The sequence shown here is derived from an EMBL/GenBank/DDBJ whole genome shotgun (WGS) entry which is preliminary data.</text>
</comment>
<dbReference type="Pfam" id="PF01446">
    <property type="entry name" value="Rep_1"/>
    <property type="match status" value="1"/>
</dbReference>
<organism evidence="2">
    <name type="scientific">marine sediment metagenome</name>
    <dbReference type="NCBI Taxonomy" id="412755"/>
    <lineage>
        <taxon>unclassified sequences</taxon>
        <taxon>metagenomes</taxon>
        <taxon>ecological metagenomes</taxon>
    </lineage>
</organism>